<reference evidence="1 2" key="1">
    <citation type="submission" date="2023-01" db="EMBL/GenBank/DDBJ databases">
        <title>Genomes from the Australian National Cyanobacteria Reference Collection.</title>
        <authorList>
            <person name="Willis A."/>
            <person name="Lee E.M.F."/>
        </authorList>
    </citation>
    <scope>NUCLEOTIDE SEQUENCE [LARGE SCALE GENOMIC DNA]</scope>
    <source>
        <strain evidence="1 2">CS-549</strain>
    </source>
</reference>
<keyword evidence="2" id="KW-1185">Reference proteome</keyword>
<accession>A0ABT4ZRN3</accession>
<proteinExistence type="predicted"/>
<protein>
    <recommendedName>
        <fullName evidence="3">Transposase</fullName>
    </recommendedName>
</protein>
<dbReference type="EMBL" id="JAQMTI010000144">
    <property type="protein sequence ID" value="MDB9442053.1"/>
    <property type="molecule type" value="Genomic_DNA"/>
</dbReference>
<sequence>MNHKQELFYCLQIELRDFLPFFGRFSVTSHSFLQVSAGLSRLPTLVIACVA</sequence>
<comment type="caution">
    <text evidence="1">The sequence shown here is derived from an EMBL/GenBank/DDBJ whole genome shotgun (WGS) entry which is preliminary data.</text>
</comment>
<evidence type="ECO:0008006" key="3">
    <source>
        <dbReference type="Google" id="ProtNLM"/>
    </source>
</evidence>
<dbReference type="RefSeq" id="WP_190651172.1">
    <property type="nucleotide sequence ID" value="NZ_JAQMTI010000144.1"/>
</dbReference>
<organism evidence="1 2">
    <name type="scientific">Sphaerospermopsis kisseleviana CS-549</name>
    <dbReference type="NCBI Taxonomy" id="3021783"/>
    <lineage>
        <taxon>Bacteria</taxon>
        <taxon>Bacillati</taxon>
        <taxon>Cyanobacteriota</taxon>
        <taxon>Cyanophyceae</taxon>
        <taxon>Nostocales</taxon>
        <taxon>Aphanizomenonaceae</taxon>
        <taxon>Sphaerospermopsis</taxon>
        <taxon>Sphaerospermopsis kisseleviana</taxon>
    </lineage>
</organism>
<dbReference type="Proteomes" id="UP001211711">
    <property type="component" value="Unassembled WGS sequence"/>
</dbReference>
<name>A0ABT4ZRN3_9CYAN</name>
<gene>
    <name evidence="1" type="ORF">PN497_11875</name>
</gene>
<evidence type="ECO:0000313" key="2">
    <source>
        <dbReference type="Proteomes" id="UP001211711"/>
    </source>
</evidence>
<evidence type="ECO:0000313" key="1">
    <source>
        <dbReference type="EMBL" id="MDB9442053.1"/>
    </source>
</evidence>